<dbReference type="PANTHER" id="PTHR45737">
    <property type="entry name" value="VON WILLEBRAND FACTOR A DOMAIN-CONTAINING PROTEIN 5A"/>
    <property type="match status" value="1"/>
</dbReference>
<keyword evidence="5" id="KW-1185">Reference proteome</keyword>
<feature type="region of interest" description="Disordered" evidence="1">
    <location>
        <begin position="531"/>
        <end position="555"/>
    </location>
</feature>
<dbReference type="Pfam" id="PF08487">
    <property type="entry name" value="VIT"/>
    <property type="match status" value="1"/>
</dbReference>
<dbReference type="Proteomes" id="UP000193689">
    <property type="component" value="Unassembled WGS sequence"/>
</dbReference>
<comment type="caution">
    <text evidence="4">The sequence shown here is derived from an EMBL/GenBank/DDBJ whole genome shotgun (WGS) entry which is preliminary data.</text>
</comment>
<accession>A0A1Y2E7E7</accession>
<dbReference type="SUPFAM" id="SSF53300">
    <property type="entry name" value="vWA-like"/>
    <property type="match status" value="1"/>
</dbReference>
<dbReference type="InterPro" id="IPR002035">
    <property type="entry name" value="VWF_A"/>
</dbReference>
<feature type="non-terminal residue" evidence="4">
    <location>
        <position position="691"/>
    </location>
</feature>
<organism evidence="4 5">
    <name type="scientific">Pseudomassariella vexata</name>
    <dbReference type="NCBI Taxonomy" id="1141098"/>
    <lineage>
        <taxon>Eukaryota</taxon>
        <taxon>Fungi</taxon>
        <taxon>Dikarya</taxon>
        <taxon>Ascomycota</taxon>
        <taxon>Pezizomycotina</taxon>
        <taxon>Sordariomycetes</taxon>
        <taxon>Xylariomycetidae</taxon>
        <taxon>Amphisphaeriales</taxon>
        <taxon>Pseudomassariaceae</taxon>
        <taxon>Pseudomassariella</taxon>
    </lineage>
</organism>
<protein>
    <submittedName>
        <fullName evidence="4">von Willebrand factor type A domain-domain-containing protein</fullName>
    </submittedName>
</protein>
<evidence type="ECO:0000256" key="1">
    <source>
        <dbReference type="SAM" id="MobiDB-lite"/>
    </source>
</evidence>
<dbReference type="EMBL" id="MCFJ01000004">
    <property type="protein sequence ID" value="ORY67481.1"/>
    <property type="molecule type" value="Genomic_DNA"/>
</dbReference>
<dbReference type="InterPro" id="IPR036465">
    <property type="entry name" value="vWFA_dom_sf"/>
</dbReference>
<feature type="compositionally biased region" description="Polar residues" evidence="1">
    <location>
        <begin position="536"/>
        <end position="548"/>
    </location>
</feature>
<reference evidence="4 5" key="1">
    <citation type="submission" date="2016-07" db="EMBL/GenBank/DDBJ databases">
        <title>Pervasive Adenine N6-methylation of Active Genes in Fungi.</title>
        <authorList>
            <consortium name="DOE Joint Genome Institute"/>
            <person name="Mondo S.J."/>
            <person name="Dannebaum R.O."/>
            <person name="Kuo R.C."/>
            <person name="Labutti K."/>
            <person name="Haridas S."/>
            <person name="Kuo A."/>
            <person name="Salamov A."/>
            <person name="Ahrendt S.R."/>
            <person name="Lipzen A."/>
            <person name="Sullivan W."/>
            <person name="Andreopoulos W.B."/>
            <person name="Clum A."/>
            <person name="Lindquist E."/>
            <person name="Daum C."/>
            <person name="Ramamoorthy G.K."/>
            <person name="Gryganskyi A."/>
            <person name="Culley D."/>
            <person name="Magnuson J.K."/>
            <person name="James T.Y."/>
            <person name="O'Malley M.A."/>
            <person name="Stajich J.E."/>
            <person name="Spatafora J.W."/>
            <person name="Visel A."/>
            <person name="Grigoriev I.V."/>
        </authorList>
    </citation>
    <scope>NUCLEOTIDE SEQUENCE [LARGE SCALE GENOMIC DNA]</scope>
    <source>
        <strain evidence="4 5">CBS 129021</strain>
    </source>
</reference>
<dbReference type="InParanoid" id="A0A1Y2E7E7"/>
<evidence type="ECO:0000259" key="3">
    <source>
        <dbReference type="PROSITE" id="PS51468"/>
    </source>
</evidence>
<dbReference type="Pfam" id="PF13768">
    <property type="entry name" value="VWA_3"/>
    <property type="match status" value="1"/>
</dbReference>
<name>A0A1Y2E7E7_9PEZI</name>
<dbReference type="STRING" id="1141098.A0A1Y2E7E7"/>
<evidence type="ECO:0000259" key="2">
    <source>
        <dbReference type="PROSITE" id="PS50234"/>
    </source>
</evidence>
<gene>
    <name evidence="4" type="ORF">BCR38DRAFT_337158</name>
</gene>
<feature type="domain" description="VWFA" evidence="2">
    <location>
        <begin position="293"/>
        <end position="473"/>
    </location>
</feature>
<evidence type="ECO:0000313" key="5">
    <source>
        <dbReference type="Proteomes" id="UP000193689"/>
    </source>
</evidence>
<dbReference type="SMART" id="SM00327">
    <property type="entry name" value="VWA"/>
    <property type="match status" value="1"/>
</dbReference>
<dbReference type="PROSITE" id="PS51468">
    <property type="entry name" value="VIT"/>
    <property type="match status" value="1"/>
</dbReference>
<dbReference type="AlphaFoldDB" id="A0A1Y2E7E7"/>
<feature type="domain" description="VIT" evidence="3">
    <location>
        <begin position="17"/>
        <end position="149"/>
    </location>
</feature>
<dbReference type="GeneID" id="63771728"/>
<dbReference type="Gene3D" id="3.40.50.410">
    <property type="entry name" value="von Willebrand factor, type A domain"/>
    <property type="match status" value="1"/>
</dbReference>
<dbReference type="RefSeq" id="XP_040718105.1">
    <property type="nucleotide sequence ID" value="XM_040855516.1"/>
</dbReference>
<dbReference type="SMART" id="SM00609">
    <property type="entry name" value="VIT"/>
    <property type="match status" value="1"/>
</dbReference>
<evidence type="ECO:0000313" key="4">
    <source>
        <dbReference type="EMBL" id="ORY67481.1"/>
    </source>
</evidence>
<proteinExistence type="predicted"/>
<dbReference type="OrthoDB" id="1729737at2759"/>
<sequence length="691" mass="76062">MIYKFRHQGSTEPYICGCYFLEPIRGVRKYLPQVKLEAHSTIISSISRTTLTQTFVNPDATNTLTEIRYTFPLFDGVSVVGFVCTIGDRVIKGVVKEKQKAREAYDAAISRGETASLFERLPDASDVFTTTVGNVPAGATIEVNITYLGELKHDAHVDGIRLTIPTRIAPRYGDYPVELASATPTSSGGIKITVDAQVPDGSHITSIQSPSHPIAVTLGRTSVAPNAEPSFQKASATLALSTAELEKDFVLQLVATNIGNPKAILELHPSIPNQRALMATLVPKFTFPAEKPEIVFLCDRSGSMGHDNKIQNLQAALRLFVKSLSVGTKFNICSFGTKFDFLWDRSRTYEQSTVNQAMRHIDTFSANYGGTEMYEPMEETFKRRYTDMNLEVFLLTDGEIWQQDRLMNLVNDEVKASKDTIRVFTLGIGSAVSHSLIEGVARAGNGFSQSAAAGENLSSKVVRMLKGAMFPHIKDRSLELKYEKSPVHSEDFSNDDFEIIEKVAALEVSSTGVLTSPLAVQEESQKAPISLFDDSINPNTETGNASQNAEDHHSHLPPLKCPKILQAPFSIPPLFPFNRSTFYLLLSADTIQSTLKSVIIRGSSVHGPVELEIPITTLEEKGETIHQLATKKAVTDLEEGRGWIFHAKTTDGQLLKEKYDGQFSDMVEREGVRLGVQYQVGGKWCSFVAVD</sequence>
<dbReference type="InterPro" id="IPR013694">
    <property type="entry name" value="VIT"/>
</dbReference>
<dbReference type="PROSITE" id="PS50234">
    <property type="entry name" value="VWFA"/>
    <property type="match status" value="1"/>
</dbReference>
<dbReference type="PANTHER" id="PTHR45737:SF6">
    <property type="entry name" value="VON WILLEBRAND FACTOR A DOMAIN-CONTAINING PROTEIN 5A"/>
    <property type="match status" value="1"/>
</dbReference>